<feature type="domain" description="ABC transporter" evidence="6">
    <location>
        <begin position="38"/>
        <end position="281"/>
    </location>
</feature>
<dbReference type="PROSITE" id="PS00211">
    <property type="entry name" value="ABC_TRANSPORTER_1"/>
    <property type="match status" value="1"/>
</dbReference>
<dbReference type="Pfam" id="PF00005">
    <property type="entry name" value="ABC_tran"/>
    <property type="match status" value="1"/>
</dbReference>
<dbReference type="InterPro" id="IPR013563">
    <property type="entry name" value="Oligopep_ABC_C"/>
</dbReference>
<dbReference type="GO" id="GO:0015833">
    <property type="term" value="P:peptide transport"/>
    <property type="evidence" value="ECO:0007669"/>
    <property type="project" value="InterPro"/>
</dbReference>
<evidence type="ECO:0000256" key="3">
    <source>
        <dbReference type="ARBA" id="ARBA00022448"/>
    </source>
</evidence>
<dbReference type="SUPFAM" id="SSF52540">
    <property type="entry name" value="P-loop containing nucleoside triphosphate hydrolases"/>
    <property type="match status" value="1"/>
</dbReference>
<keyword evidence="3" id="KW-0813">Transport</keyword>
<reference evidence="8" key="1">
    <citation type="submission" date="2014-08" db="EMBL/GenBank/DDBJ databases">
        <authorList>
            <person name="Edwards T."/>
        </authorList>
    </citation>
    <scope>NUCLEOTIDE SEQUENCE [LARGE SCALE GENOMIC DNA]</scope>
</reference>
<evidence type="ECO:0000256" key="5">
    <source>
        <dbReference type="ARBA" id="ARBA00022840"/>
    </source>
</evidence>
<dbReference type="Gene3D" id="3.40.50.300">
    <property type="entry name" value="P-loop containing nucleotide triphosphate hydrolases"/>
    <property type="match status" value="1"/>
</dbReference>
<dbReference type="SMART" id="SM00382">
    <property type="entry name" value="AAA"/>
    <property type="match status" value="1"/>
</dbReference>
<dbReference type="InterPro" id="IPR003593">
    <property type="entry name" value="AAA+_ATPase"/>
</dbReference>
<dbReference type="PROSITE" id="PS50893">
    <property type="entry name" value="ABC_TRANSPORTER_2"/>
    <property type="match status" value="1"/>
</dbReference>
<evidence type="ECO:0000256" key="1">
    <source>
        <dbReference type="ARBA" id="ARBA00004417"/>
    </source>
</evidence>
<evidence type="ECO:0000256" key="4">
    <source>
        <dbReference type="ARBA" id="ARBA00022741"/>
    </source>
</evidence>
<dbReference type="GO" id="GO:0055085">
    <property type="term" value="P:transmembrane transport"/>
    <property type="evidence" value="ECO:0007669"/>
    <property type="project" value="UniProtKB-ARBA"/>
</dbReference>
<dbReference type="AlphaFoldDB" id="A0A0K2VQN8"/>
<dbReference type="EMBL" id="CCND01000005">
    <property type="protein sequence ID" value="CDX51283.1"/>
    <property type="molecule type" value="Genomic_DNA"/>
</dbReference>
<keyword evidence="4" id="KW-0547">Nucleotide-binding</keyword>
<comment type="similarity">
    <text evidence="2">Belongs to the ABC transporter superfamily.</text>
</comment>
<organism evidence="7 8">
    <name type="scientific">Mesorhizobium plurifarium</name>
    <dbReference type="NCBI Taxonomy" id="69974"/>
    <lineage>
        <taxon>Bacteria</taxon>
        <taxon>Pseudomonadati</taxon>
        <taxon>Pseudomonadota</taxon>
        <taxon>Alphaproteobacteria</taxon>
        <taxon>Hyphomicrobiales</taxon>
        <taxon>Phyllobacteriaceae</taxon>
        <taxon>Mesorhizobium</taxon>
    </lineage>
</organism>
<dbReference type="PANTHER" id="PTHR43776:SF7">
    <property type="entry name" value="D,D-DIPEPTIDE TRANSPORT ATP-BINDING PROTEIN DDPF-RELATED"/>
    <property type="match status" value="1"/>
</dbReference>
<dbReference type="GO" id="GO:0005524">
    <property type="term" value="F:ATP binding"/>
    <property type="evidence" value="ECO:0007669"/>
    <property type="project" value="UniProtKB-KW"/>
</dbReference>
<dbReference type="GO" id="GO:0005886">
    <property type="term" value="C:plasma membrane"/>
    <property type="evidence" value="ECO:0007669"/>
    <property type="project" value="UniProtKB-SubCell"/>
</dbReference>
<gene>
    <name evidence="7" type="primary">oppF</name>
    <name evidence="7" type="ORF">MPL1032_130231</name>
</gene>
<dbReference type="NCBIfam" id="TIGR01727">
    <property type="entry name" value="oligo_HPY"/>
    <property type="match status" value="1"/>
</dbReference>
<dbReference type="FunFam" id="3.40.50.300:FF:000016">
    <property type="entry name" value="Oligopeptide ABC transporter ATP-binding component"/>
    <property type="match status" value="1"/>
</dbReference>
<protein>
    <submittedName>
        <fullName evidence="7">Oligopeptide transporter subunit ATP-binding component of ABC superfamily</fullName>
    </submittedName>
</protein>
<dbReference type="InterPro" id="IPR027417">
    <property type="entry name" value="P-loop_NTPase"/>
</dbReference>
<sequence length="384" mass="42345">MPNRSGGLPYTSASLRRDRAGSFRSLPFPCEACMSAVLTIDSLYKRFPIAGSKQVVQAINGVSLTIKPGETLGLVGESGSGKTTVGRCIVGLVEPTAGTIRFRDMDLAQRRQHKSKLGGKIQFVFQEPNESLDPRMKIGDTISEPLLPLKFDRETRRRRTADALRLVRLHPDLLDAYPSELSSGQQQRVGVARAMVTEPELVILDEPTSALDPTARAEIIDLLQRIQRERNTAYLFISHDLSTVRFISHRVAVMYLGMIVEQGSAETVFNRPQHPYSSGLLSSVMLPHPHLKIESSVTLKGEIPSPIDLPKGCFLASRCPFVIDRCRHEMPPAETVGERHTVHCFRHDDVAASVPASDTFNVFMNEAERILGRAKANAPAASSQ</sequence>
<dbReference type="InterPro" id="IPR003439">
    <property type="entry name" value="ABC_transporter-like_ATP-bd"/>
</dbReference>
<name>A0A0K2VQN8_MESPL</name>
<evidence type="ECO:0000313" key="8">
    <source>
        <dbReference type="Proteomes" id="UP000182888"/>
    </source>
</evidence>
<evidence type="ECO:0000313" key="7">
    <source>
        <dbReference type="EMBL" id="CDX51283.1"/>
    </source>
</evidence>
<dbReference type="GO" id="GO:0016887">
    <property type="term" value="F:ATP hydrolysis activity"/>
    <property type="evidence" value="ECO:0007669"/>
    <property type="project" value="InterPro"/>
</dbReference>
<dbReference type="Proteomes" id="UP000182888">
    <property type="component" value="Unassembled WGS sequence"/>
</dbReference>
<dbReference type="InterPro" id="IPR017871">
    <property type="entry name" value="ABC_transporter-like_CS"/>
</dbReference>
<dbReference type="CDD" id="cd03257">
    <property type="entry name" value="ABC_NikE_OppD_transporters"/>
    <property type="match status" value="1"/>
</dbReference>
<dbReference type="Pfam" id="PF08352">
    <property type="entry name" value="oligo_HPY"/>
    <property type="match status" value="1"/>
</dbReference>
<dbReference type="InterPro" id="IPR050319">
    <property type="entry name" value="ABC_transp_ATP-bind"/>
</dbReference>
<proteinExistence type="inferred from homology"/>
<comment type="subcellular location">
    <subcellularLocation>
        <location evidence="1">Cell inner membrane</location>
        <topology evidence="1">Peripheral membrane protein</topology>
    </subcellularLocation>
</comment>
<evidence type="ECO:0000259" key="6">
    <source>
        <dbReference type="PROSITE" id="PS50893"/>
    </source>
</evidence>
<dbReference type="PANTHER" id="PTHR43776">
    <property type="entry name" value="TRANSPORT ATP-BINDING PROTEIN"/>
    <property type="match status" value="1"/>
</dbReference>
<evidence type="ECO:0000256" key="2">
    <source>
        <dbReference type="ARBA" id="ARBA00005417"/>
    </source>
</evidence>
<accession>A0A0K2VQN8</accession>
<keyword evidence="5 7" id="KW-0067">ATP-binding</keyword>